<gene>
    <name evidence="1" type="ORF">CEXT_172651</name>
</gene>
<sequence length="87" mass="9652">MISHSTSKNTQELKLLEPPPINVSSPLKLASKKNLLLSFFYILFFFEKRNHGPSSLLTIDILQSGGGDWNIGEVFDGVTSIKNGMEN</sequence>
<dbReference type="EMBL" id="BPLR01005032">
    <property type="protein sequence ID" value="GIX99342.1"/>
    <property type="molecule type" value="Genomic_DNA"/>
</dbReference>
<evidence type="ECO:0000313" key="2">
    <source>
        <dbReference type="Proteomes" id="UP001054945"/>
    </source>
</evidence>
<evidence type="ECO:0000313" key="1">
    <source>
        <dbReference type="EMBL" id="GIX99342.1"/>
    </source>
</evidence>
<comment type="caution">
    <text evidence="1">The sequence shown here is derived from an EMBL/GenBank/DDBJ whole genome shotgun (WGS) entry which is preliminary data.</text>
</comment>
<organism evidence="1 2">
    <name type="scientific">Caerostris extrusa</name>
    <name type="common">Bark spider</name>
    <name type="synonym">Caerostris bankana</name>
    <dbReference type="NCBI Taxonomy" id="172846"/>
    <lineage>
        <taxon>Eukaryota</taxon>
        <taxon>Metazoa</taxon>
        <taxon>Ecdysozoa</taxon>
        <taxon>Arthropoda</taxon>
        <taxon>Chelicerata</taxon>
        <taxon>Arachnida</taxon>
        <taxon>Araneae</taxon>
        <taxon>Araneomorphae</taxon>
        <taxon>Entelegynae</taxon>
        <taxon>Araneoidea</taxon>
        <taxon>Araneidae</taxon>
        <taxon>Caerostris</taxon>
    </lineage>
</organism>
<reference evidence="1 2" key="1">
    <citation type="submission" date="2021-06" db="EMBL/GenBank/DDBJ databases">
        <title>Caerostris extrusa draft genome.</title>
        <authorList>
            <person name="Kono N."/>
            <person name="Arakawa K."/>
        </authorList>
    </citation>
    <scope>NUCLEOTIDE SEQUENCE [LARGE SCALE GENOMIC DNA]</scope>
</reference>
<proteinExistence type="predicted"/>
<keyword evidence="2" id="KW-1185">Reference proteome</keyword>
<protein>
    <submittedName>
        <fullName evidence="1">Uncharacterized protein</fullName>
    </submittedName>
</protein>
<dbReference type="AlphaFoldDB" id="A0AAV4PVY8"/>
<dbReference type="Proteomes" id="UP001054945">
    <property type="component" value="Unassembled WGS sequence"/>
</dbReference>
<accession>A0AAV4PVY8</accession>
<name>A0AAV4PVY8_CAEEX</name>